<comment type="subcellular location">
    <subcellularLocation>
        <location evidence="2">Cytoplasm</location>
    </subcellularLocation>
</comment>
<dbReference type="NCBIfam" id="TIGR00090">
    <property type="entry name" value="rsfS_iojap_ybeB"/>
    <property type="match status" value="1"/>
</dbReference>
<dbReference type="GO" id="GO:0042256">
    <property type="term" value="P:cytosolic ribosome assembly"/>
    <property type="evidence" value="ECO:0007669"/>
    <property type="project" value="UniProtKB-UniRule"/>
</dbReference>
<dbReference type="GO" id="GO:0090071">
    <property type="term" value="P:negative regulation of ribosome biogenesis"/>
    <property type="evidence" value="ECO:0007669"/>
    <property type="project" value="UniProtKB-UniRule"/>
</dbReference>
<comment type="similarity">
    <text evidence="1 2">Belongs to the Iojap/RsfS family.</text>
</comment>
<dbReference type="HAMAP" id="MF_01477">
    <property type="entry name" value="Iojap_RsfS"/>
    <property type="match status" value="1"/>
</dbReference>
<keyword evidence="2" id="KW-0963">Cytoplasm</keyword>
<protein>
    <recommendedName>
        <fullName evidence="2">Ribosomal silencing factor RsfS</fullName>
    </recommendedName>
</protein>
<name>A0A951PAG1_9CYAN</name>
<keyword evidence="2" id="KW-0810">Translation regulation</keyword>
<dbReference type="GO" id="GO:0017148">
    <property type="term" value="P:negative regulation of translation"/>
    <property type="evidence" value="ECO:0007669"/>
    <property type="project" value="UniProtKB-UniRule"/>
</dbReference>
<reference evidence="3" key="2">
    <citation type="journal article" date="2022" name="Microbiol. Resour. Announc.">
        <title>Metagenome Sequencing to Explore Phylogenomics of Terrestrial Cyanobacteria.</title>
        <authorList>
            <person name="Ward R.D."/>
            <person name="Stajich J.E."/>
            <person name="Johansen J.R."/>
            <person name="Huntemann M."/>
            <person name="Clum A."/>
            <person name="Foster B."/>
            <person name="Foster B."/>
            <person name="Roux S."/>
            <person name="Palaniappan K."/>
            <person name="Varghese N."/>
            <person name="Mukherjee S."/>
            <person name="Reddy T.B.K."/>
            <person name="Daum C."/>
            <person name="Copeland A."/>
            <person name="Chen I.A."/>
            <person name="Ivanova N.N."/>
            <person name="Kyrpides N.C."/>
            <person name="Shapiro N."/>
            <person name="Eloe-Fadrosh E.A."/>
            <person name="Pietrasiak N."/>
        </authorList>
    </citation>
    <scope>NUCLEOTIDE SEQUENCE</scope>
    <source>
        <strain evidence="3">GSE-TBD4-15B</strain>
    </source>
</reference>
<evidence type="ECO:0000313" key="3">
    <source>
        <dbReference type="EMBL" id="MBW4466011.1"/>
    </source>
</evidence>
<dbReference type="PANTHER" id="PTHR21043">
    <property type="entry name" value="IOJAP SUPERFAMILY ORTHOLOG"/>
    <property type="match status" value="1"/>
</dbReference>
<organism evidence="3 4">
    <name type="scientific">Pegethrix bostrychoides GSE-TBD4-15B</name>
    <dbReference type="NCBI Taxonomy" id="2839662"/>
    <lineage>
        <taxon>Bacteria</taxon>
        <taxon>Bacillati</taxon>
        <taxon>Cyanobacteriota</taxon>
        <taxon>Cyanophyceae</taxon>
        <taxon>Oculatellales</taxon>
        <taxon>Oculatellaceae</taxon>
        <taxon>Pegethrix</taxon>
    </lineage>
</organism>
<comment type="caution">
    <text evidence="3">The sequence shown here is derived from an EMBL/GenBank/DDBJ whole genome shotgun (WGS) entry which is preliminary data.</text>
</comment>
<accession>A0A951PAG1</accession>
<dbReference type="Gene3D" id="3.30.460.10">
    <property type="entry name" value="Beta Polymerase, domain 2"/>
    <property type="match status" value="1"/>
</dbReference>
<dbReference type="AlphaFoldDB" id="A0A951PAG1"/>
<dbReference type="GO" id="GO:0043023">
    <property type="term" value="F:ribosomal large subunit binding"/>
    <property type="evidence" value="ECO:0007669"/>
    <property type="project" value="TreeGrafter"/>
</dbReference>
<dbReference type="GO" id="GO:0005737">
    <property type="term" value="C:cytoplasm"/>
    <property type="evidence" value="ECO:0007669"/>
    <property type="project" value="UniProtKB-SubCell"/>
</dbReference>
<evidence type="ECO:0000256" key="2">
    <source>
        <dbReference type="HAMAP-Rule" id="MF_01477"/>
    </source>
</evidence>
<dbReference type="InterPro" id="IPR004394">
    <property type="entry name" value="Iojap/RsfS/C7orf30"/>
</dbReference>
<dbReference type="EMBL" id="JAHHHV010000065">
    <property type="protein sequence ID" value="MBW4466011.1"/>
    <property type="molecule type" value="Genomic_DNA"/>
</dbReference>
<keyword evidence="2" id="KW-0678">Repressor</keyword>
<evidence type="ECO:0000256" key="1">
    <source>
        <dbReference type="ARBA" id="ARBA00010574"/>
    </source>
</evidence>
<proteinExistence type="inferred from homology"/>
<dbReference type="Proteomes" id="UP000707356">
    <property type="component" value="Unassembled WGS sequence"/>
</dbReference>
<comment type="function">
    <text evidence="2">Functions as a ribosomal silencing factor. Interacts with ribosomal protein uL14 (rplN), blocking formation of intersubunit bridge B8. Prevents association of the 30S and 50S ribosomal subunits and the formation of functional ribosomes, thus repressing translation.</text>
</comment>
<dbReference type="InterPro" id="IPR043519">
    <property type="entry name" value="NT_sf"/>
</dbReference>
<dbReference type="Pfam" id="PF02410">
    <property type="entry name" value="RsfS"/>
    <property type="match status" value="1"/>
</dbReference>
<dbReference type="PANTHER" id="PTHR21043:SF0">
    <property type="entry name" value="MITOCHONDRIAL ASSEMBLY OF RIBOSOMAL LARGE SUBUNIT PROTEIN 1"/>
    <property type="match status" value="1"/>
</dbReference>
<reference evidence="3" key="1">
    <citation type="submission" date="2021-05" db="EMBL/GenBank/DDBJ databases">
        <authorList>
            <person name="Pietrasiak N."/>
            <person name="Ward R."/>
            <person name="Stajich J.E."/>
            <person name="Kurbessoian T."/>
        </authorList>
    </citation>
    <scope>NUCLEOTIDE SEQUENCE</scope>
    <source>
        <strain evidence="3">GSE-TBD4-15B</strain>
    </source>
</reference>
<sequence>MTNTPISPANLDSLELLAPDPSEFQAVTRTDAQSRELAIAIAQAADDRKGANIALLNVADVSYIADYFVIVTGFSSVQVRAIARSIQDTVETDWQQRPFRVEGQGEGTWVLIDYGDVIAHIFMPNEREFYSLEAFWGHAEQMDFSLSKSLSKARQRNPGLSQSSEIR</sequence>
<comment type="subunit">
    <text evidence="2">Interacts with ribosomal protein uL14 (rplN).</text>
</comment>
<evidence type="ECO:0000313" key="4">
    <source>
        <dbReference type="Proteomes" id="UP000707356"/>
    </source>
</evidence>
<dbReference type="SUPFAM" id="SSF81301">
    <property type="entry name" value="Nucleotidyltransferase"/>
    <property type="match status" value="1"/>
</dbReference>
<gene>
    <name evidence="2 3" type="primary">rsfS</name>
    <name evidence="3" type="ORF">KME07_11305</name>
</gene>